<accession>A0A9N9BK80</accession>
<proteinExistence type="predicted"/>
<gene>
    <name evidence="1" type="ORF">FMOSSE_LOCUS7485</name>
</gene>
<sequence length="251" mass="28607">MNFAVFSAMFKGKFQDQPLLQELGLPADLFGSDQLCKNQRVHYPSMLSKLTKHIVSNLSDWKEFLSTDPAETCVPVCWDSGSPASVVQLRKILLERFVIVLLVGPRSTNLMNQIKDFAIYTIDTWLDSVAQAELIFFLINSLGKLCLTAYLPMILNIHTLVDVEGSDNLITPEGIKLDHFMNWMKSLSDDDEVAYTQESSSESSAQLAWMRDFYSSVENWMKLLPGKLTSMNRTETVSKNPLFRFFDREIK</sequence>
<evidence type="ECO:0000313" key="2">
    <source>
        <dbReference type="Proteomes" id="UP000789375"/>
    </source>
</evidence>
<keyword evidence="2" id="KW-1185">Reference proteome</keyword>
<dbReference type="Proteomes" id="UP000789375">
    <property type="component" value="Unassembled WGS sequence"/>
</dbReference>
<evidence type="ECO:0000313" key="1">
    <source>
        <dbReference type="EMBL" id="CAG8571666.1"/>
    </source>
</evidence>
<organism evidence="1 2">
    <name type="scientific">Funneliformis mosseae</name>
    <name type="common">Endomycorrhizal fungus</name>
    <name type="synonym">Glomus mosseae</name>
    <dbReference type="NCBI Taxonomy" id="27381"/>
    <lineage>
        <taxon>Eukaryota</taxon>
        <taxon>Fungi</taxon>
        <taxon>Fungi incertae sedis</taxon>
        <taxon>Mucoromycota</taxon>
        <taxon>Glomeromycotina</taxon>
        <taxon>Glomeromycetes</taxon>
        <taxon>Glomerales</taxon>
        <taxon>Glomeraceae</taxon>
        <taxon>Funneliformis</taxon>
    </lineage>
</organism>
<name>A0A9N9BK80_FUNMO</name>
<dbReference type="EMBL" id="CAJVPP010001758">
    <property type="protein sequence ID" value="CAG8571666.1"/>
    <property type="molecule type" value="Genomic_DNA"/>
</dbReference>
<dbReference type="Gene3D" id="1.20.1270.280">
    <property type="match status" value="1"/>
</dbReference>
<protein>
    <submittedName>
        <fullName evidence="1">5113_t:CDS:1</fullName>
    </submittedName>
</protein>
<dbReference type="AlphaFoldDB" id="A0A9N9BK80"/>
<reference evidence="1" key="1">
    <citation type="submission" date="2021-06" db="EMBL/GenBank/DDBJ databases">
        <authorList>
            <person name="Kallberg Y."/>
            <person name="Tangrot J."/>
            <person name="Rosling A."/>
        </authorList>
    </citation>
    <scope>NUCLEOTIDE SEQUENCE</scope>
    <source>
        <strain evidence="1">87-6 pot B 2015</strain>
    </source>
</reference>
<comment type="caution">
    <text evidence="1">The sequence shown here is derived from an EMBL/GenBank/DDBJ whole genome shotgun (WGS) entry which is preliminary data.</text>
</comment>